<accession>A0A2N3N537</accession>
<dbReference type="VEuPathDB" id="FungiDB:jhhlp_006157"/>
<protein>
    <recommendedName>
        <fullName evidence="5">Peptidase M20 dimerisation domain-containing protein</fullName>
    </recommendedName>
</protein>
<comment type="caution">
    <text evidence="6">The sequence shown here is derived from an EMBL/GenBank/DDBJ whole genome shotgun (WGS) entry which is preliminary data.</text>
</comment>
<dbReference type="GO" id="GO:0008233">
    <property type="term" value="F:peptidase activity"/>
    <property type="evidence" value="ECO:0007669"/>
    <property type="project" value="UniProtKB-KW"/>
</dbReference>
<dbReference type="InterPro" id="IPR011650">
    <property type="entry name" value="Peptidase_M20_dimer"/>
</dbReference>
<evidence type="ECO:0000256" key="3">
    <source>
        <dbReference type="ARBA" id="ARBA00022723"/>
    </source>
</evidence>
<evidence type="ECO:0000256" key="1">
    <source>
        <dbReference type="ARBA" id="ARBA00006247"/>
    </source>
</evidence>
<evidence type="ECO:0000313" key="6">
    <source>
        <dbReference type="EMBL" id="PKS07553.1"/>
    </source>
</evidence>
<dbReference type="Proteomes" id="UP000233524">
    <property type="component" value="Unassembled WGS sequence"/>
</dbReference>
<keyword evidence="3" id="KW-0479">Metal-binding</keyword>
<reference evidence="6 7" key="1">
    <citation type="journal article" date="2017" name="G3 (Bethesda)">
        <title>First Draft Genome Sequence of the Pathogenic Fungus Lomentospora prolificans (Formerly Scedosporium prolificans).</title>
        <authorList>
            <person name="Luo R."/>
            <person name="Zimin A."/>
            <person name="Workman R."/>
            <person name="Fan Y."/>
            <person name="Pertea G."/>
            <person name="Grossman N."/>
            <person name="Wear M.P."/>
            <person name="Jia B."/>
            <person name="Miller H."/>
            <person name="Casadevall A."/>
            <person name="Timp W."/>
            <person name="Zhang S.X."/>
            <person name="Salzberg S.L."/>
        </authorList>
    </citation>
    <scope>NUCLEOTIDE SEQUENCE [LARGE SCALE GENOMIC DNA]</scope>
    <source>
        <strain evidence="6 7">JHH-5317</strain>
    </source>
</reference>
<dbReference type="EMBL" id="NLAX01000701">
    <property type="protein sequence ID" value="PKS07553.1"/>
    <property type="molecule type" value="Genomic_DNA"/>
</dbReference>
<dbReference type="PROSITE" id="PS00759">
    <property type="entry name" value="ARGE_DAPE_CPG2_2"/>
    <property type="match status" value="1"/>
</dbReference>
<dbReference type="PANTHER" id="PTHR43270:SF4">
    <property type="entry name" value="CARNOSINE DIPEPTIDASE 2, ISOFORM A"/>
    <property type="match status" value="1"/>
</dbReference>
<dbReference type="GO" id="GO:0006508">
    <property type="term" value="P:proteolysis"/>
    <property type="evidence" value="ECO:0007669"/>
    <property type="project" value="UniProtKB-KW"/>
</dbReference>
<keyword evidence="4" id="KW-0378">Hydrolase</keyword>
<dbReference type="GO" id="GO:0046872">
    <property type="term" value="F:metal ion binding"/>
    <property type="evidence" value="ECO:0007669"/>
    <property type="project" value="UniProtKB-KW"/>
</dbReference>
<keyword evidence="7" id="KW-1185">Reference proteome</keyword>
<dbReference type="FunCoup" id="A0A2N3N537">
    <property type="interactions" value="355"/>
</dbReference>
<dbReference type="Pfam" id="PF07687">
    <property type="entry name" value="M20_dimer"/>
    <property type="match status" value="1"/>
</dbReference>
<evidence type="ECO:0000313" key="7">
    <source>
        <dbReference type="Proteomes" id="UP000233524"/>
    </source>
</evidence>
<dbReference type="Pfam" id="PF01546">
    <property type="entry name" value="Peptidase_M20"/>
    <property type="match status" value="1"/>
</dbReference>
<dbReference type="InterPro" id="IPR002933">
    <property type="entry name" value="Peptidase_M20"/>
</dbReference>
<keyword evidence="2" id="KW-0645">Protease</keyword>
<dbReference type="Gene3D" id="3.30.70.360">
    <property type="match status" value="1"/>
</dbReference>
<evidence type="ECO:0000256" key="2">
    <source>
        <dbReference type="ARBA" id="ARBA00022670"/>
    </source>
</evidence>
<dbReference type="STRING" id="41688.A0A2N3N537"/>
<dbReference type="Gene3D" id="3.40.630.10">
    <property type="entry name" value="Zn peptidases"/>
    <property type="match status" value="1"/>
</dbReference>
<dbReference type="InterPro" id="IPR051458">
    <property type="entry name" value="Cyt/Met_Dipeptidase"/>
</dbReference>
<dbReference type="CDD" id="cd05676">
    <property type="entry name" value="M20_dipept_like_CNDP"/>
    <property type="match status" value="1"/>
</dbReference>
<name>A0A2N3N537_9PEZI</name>
<evidence type="ECO:0000259" key="5">
    <source>
        <dbReference type="Pfam" id="PF07687"/>
    </source>
</evidence>
<gene>
    <name evidence="6" type="ORF">jhhlp_006157</name>
</gene>
<proteinExistence type="inferred from homology"/>
<organism evidence="6 7">
    <name type="scientific">Lomentospora prolificans</name>
    <dbReference type="NCBI Taxonomy" id="41688"/>
    <lineage>
        <taxon>Eukaryota</taxon>
        <taxon>Fungi</taxon>
        <taxon>Dikarya</taxon>
        <taxon>Ascomycota</taxon>
        <taxon>Pezizomycotina</taxon>
        <taxon>Sordariomycetes</taxon>
        <taxon>Hypocreomycetidae</taxon>
        <taxon>Microascales</taxon>
        <taxon>Microascaceae</taxon>
        <taxon>Lomentospora</taxon>
    </lineage>
</organism>
<dbReference type="InterPro" id="IPR001261">
    <property type="entry name" value="ArgE/DapE_CS"/>
</dbReference>
<sequence length="550" mass="60977">MPRTSLFREGARFAFRSPSFRCSSYLPIPPSISSSTSPRSSLPLPTKHRSRKLFSCESSRSYLTADIRAHQARKMAPELDNFFKQVDDSTDHFIDRLRRAVAIPSISADEARRPDVVRMGEWLADELKALGAEVELRPLGEQPGKPGLQLPPVVLARYGNDKNKRTILVYGHYDVQPAEKSDGWATEPFDLTVDDKGRMFGRGSTDDKGPVLGWVNAIEAHQKAGVDFPVNLLMCFEGMEEYGSEGLDDLIEAEGKKYFADADAVCISDNYWLGTEKPCLTYGLRGCNYYSIEVSGPGADLHSGVFGGTAQEPMTDLVRLMGSLVDTDGNIQIPGIMEQVAPVTPDEEALYDNISFTMDNIYESLGSKTTIFDDKKATLMRRWRYPSLSLHGIEGAFSAPGAKTVIPAKVIGKFSIRSVPNMEIDKTNELVCKYVQDQFAKLKSKNTLNVFPQHCGKWWVASPKHWNFSAAAKAVERVWGVQPDFTREGGSIPVTLTFEQATGKNVLLLPMGSSTDGAHSINEKLDKRNYIEGIKLLGAYLHYVAEEPQL</sequence>
<evidence type="ECO:0000256" key="4">
    <source>
        <dbReference type="ARBA" id="ARBA00022801"/>
    </source>
</evidence>
<dbReference type="OrthoDB" id="7832001at2759"/>
<dbReference type="InParanoid" id="A0A2N3N537"/>
<dbReference type="SUPFAM" id="SSF53187">
    <property type="entry name" value="Zn-dependent exopeptidases"/>
    <property type="match status" value="1"/>
</dbReference>
<dbReference type="AlphaFoldDB" id="A0A2N3N537"/>
<comment type="similarity">
    <text evidence="1">Belongs to the peptidase M20A family.</text>
</comment>
<dbReference type="PANTHER" id="PTHR43270">
    <property type="entry name" value="BETA-ALA-HIS DIPEPTIDASE"/>
    <property type="match status" value="1"/>
</dbReference>
<feature type="domain" description="Peptidase M20 dimerisation" evidence="5">
    <location>
        <begin position="288"/>
        <end position="439"/>
    </location>
</feature>